<dbReference type="PROSITE" id="PS00079">
    <property type="entry name" value="MULTICOPPER_OXIDASE1"/>
    <property type="match status" value="2"/>
</dbReference>
<gene>
    <name evidence="9" type="ORF">PAC_15512</name>
</gene>
<dbReference type="Pfam" id="PF07732">
    <property type="entry name" value="Cu-oxidase_3"/>
    <property type="match status" value="1"/>
</dbReference>
<feature type="chain" id="PRO_5012024365" evidence="5">
    <location>
        <begin position="22"/>
        <end position="583"/>
    </location>
</feature>
<feature type="domain" description="Plastocyanin-like" evidence="8">
    <location>
        <begin position="30"/>
        <end position="145"/>
    </location>
</feature>
<dbReference type="SUPFAM" id="SSF49503">
    <property type="entry name" value="Cupredoxins"/>
    <property type="match status" value="3"/>
</dbReference>
<dbReference type="Proteomes" id="UP000184330">
    <property type="component" value="Unassembled WGS sequence"/>
</dbReference>
<evidence type="ECO:0000256" key="3">
    <source>
        <dbReference type="ARBA" id="ARBA00023002"/>
    </source>
</evidence>
<dbReference type="InterPro" id="IPR008972">
    <property type="entry name" value="Cupredoxin"/>
</dbReference>
<keyword evidence="3" id="KW-0560">Oxidoreductase</keyword>
<keyword evidence="10" id="KW-1185">Reference proteome</keyword>
<evidence type="ECO:0000256" key="5">
    <source>
        <dbReference type="SAM" id="SignalP"/>
    </source>
</evidence>
<name>A0A1L7XKP7_9HELO</name>
<dbReference type="InterPro" id="IPR011706">
    <property type="entry name" value="Cu-oxidase_C"/>
</dbReference>
<proteinExistence type="inferred from homology"/>
<dbReference type="EMBL" id="FJOG01000032">
    <property type="protein sequence ID" value="CZR65612.1"/>
    <property type="molecule type" value="Genomic_DNA"/>
</dbReference>
<protein>
    <submittedName>
        <fullName evidence="9">Related to iron transport multicopper oxidase FET3</fullName>
    </submittedName>
</protein>
<organism evidence="9 10">
    <name type="scientific">Phialocephala subalpina</name>
    <dbReference type="NCBI Taxonomy" id="576137"/>
    <lineage>
        <taxon>Eukaryota</taxon>
        <taxon>Fungi</taxon>
        <taxon>Dikarya</taxon>
        <taxon>Ascomycota</taxon>
        <taxon>Pezizomycotina</taxon>
        <taxon>Leotiomycetes</taxon>
        <taxon>Helotiales</taxon>
        <taxon>Mollisiaceae</taxon>
        <taxon>Phialocephala</taxon>
        <taxon>Phialocephala fortinii species complex</taxon>
    </lineage>
</organism>
<dbReference type="InterPro" id="IPR002355">
    <property type="entry name" value="Cu_oxidase_Cu_BS"/>
</dbReference>
<dbReference type="PANTHER" id="PTHR11709">
    <property type="entry name" value="MULTI-COPPER OXIDASE"/>
    <property type="match status" value="1"/>
</dbReference>
<dbReference type="Pfam" id="PF07731">
    <property type="entry name" value="Cu-oxidase_2"/>
    <property type="match status" value="2"/>
</dbReference>
<feature type="domain" description="Plastocyanin-like" evidence="7">
    <location>
        <begin position="472"/>
        <end position="522"/>
    </location>
</feature>
<dbReference type="GO" id="GO:0033215">
    <property type="term" value="P:reductive iron assimilation"/>
    <property type="evidence" value="ECO:0007669"/>
    <property type="project" value="TreeGrafter"/>
</dbReference>
<evidence type="ECO:0000259" key="6">
    <source>
        <dbReference type="Pfam" id="PF00394"/>
    </source>
</evidence>
<dbReference type="InterPro" id="IPR001117">
    <property type="entry name" value="Cu-oxidase_2nd"/>
</dbReference>
<evidence type="ECO:0000313" key="9">
    <source>
        <dbReference type="EMBL" id="CZR65612.1"/>
    </source>
</evidence>
<dbReference type="GO" id="GO:0004322">
    <property type="term" value="F:ferroxidase activity"/>
    <property type="evidence" value="ECO:0007669"/>
    <property type="project" value="TreeGrafter"/>
</dbReference>
<evidence type="ECO:0000313" key="10">
    <source>
        <dbReference type="Proteomes" id="UP000184330"/>
    </source>
</evidence>
<feature type="domain" description="Plastocyanin-like" evidence="7">
    <location>
        <begin position="344"/>
        <end position="403"/>
    </location>
</feature>
<dbReference type="PANTHER" id="PTHR11709:SF361">
    <property type="entry name" value="IRON TRANSPORT MULTICOPPER OXIDASE FET3"/>
    <property type="match status" value="1"/>
</dbReference>
<dbReference type="InterPro" id="IPR045087">
    <property type="entry name" value="Cu-oxidase_fam"/>
</dbReference>
<sequence length="583" mass="64903">MASSRDFLVLALLCYLQISTAKVVTHHFNIGWINAAPDGYMRPVVAINGEFPPPTLHVTTGDELVIHTINNLGNSSATLHFHGLWQQGGTAQDGPFQVSQCGIPAEQSFTYRFLVKQPGTYFYHSHFQGQYPDGLRAPLIVHDPDSPYADSYDEEKVITLSDWYHDQMPNLLSYYLNSTLNPDSPEPIPYSALLNDRQNVPLQVQPNKAYFLRIINFAAFSQIYLHFDEHEMIIIEVDGNTSKHNYAALAKLDETMFDGYPDIPPEVNPNVNAWLVYDPSLPLPPPLNISLDTLNSTIIDDFTLVPYDNEPLLENPTQTFVLELSFFPQDGQNRAGFNGITWLPQKVPSLFTALTTGSAATENLTYGANAHAMVLNYNEVIEVVINNFDSGGHPIHLHGHAPQLGKIFTHLAAPISYYKQMLSTILARSSNGTYDPSKEKHAYMLPPQPGSQYIMPAADVLGYNRDTVPMPKIPVKRDTRMLAAQGYTVIRFRANNPGVWFFHCHMDWHNIAGLAATFIEAPLELQKTQYIPYASKDNFLKQDMPVAGNAAGNTRNFSDLTGAVTSCPPLPLFTGTPPILNKA</sequence>
<dbReference type="GO" id="GO:0005507">
    <property type="term" value="F:copper ion binding"/>
    <property type="evidence" value="ECO:0007669"/>
    <property type="project" value="InterPro"/>
</dbReference>
<dbReference type="Gene3D" id="2.60.40.420">
    <property type="entry name" value="Cupredoxins - blue copper proteins"/>
    <property type="match status" value="3"/>
</dbReference>
<dbReference type="OrthoDB" id="2121828at2759"/>
<reference evidence="9 10" key="1">
    <citation type="submission" date="2016-03" db="EMBL/GenBank/DDBJ databases">
        <authorList>
            <person name="Ploux O."/>
        </authorList>
    </citation>
    <scope>NUCLEOTIDE SEQUENCE [LARGE SCALE GENOMIC DNA]</scope>
    <source>
        <strain evidence="9 10">UAMH 11012</strain>
    </source>
</reference>
<feature type="signal peptide" evidence="5">
    <location>
        <begin position="1"/>
        <end position="21"/>
    </location>
</feature>
<dbReference type="InterPro" id="IPR011707">
    <property type="entry name" value="Cu-oxidase-like_N"/>
</dbReference>
<keyword evidence="5" id="KW-0732">Signal</keyword>
<dbReference type="Pfam" id="PF00394">
    <property type="entry name" value="Cu-oxidase"/>
    <property type="match status" value="1"/>
</dbReference>
<dbReference type="AlphaFoldDB" id="A0A1L7XKP7"/>
<evidence type="ECO:0000256" key="2">
    <source>
        <dbReference type="ARBA" id="ARBA00022723"/>
    </source>
</evidence>
<accession>A0A1L7XKP7</accession>
<evidence type="ECO:0000259" key="7">
    <source>
        <dbReference type="Pfam" id="PF07731"/>
    </source>
</evidence>
<feature type="domain" description="Plastocyanin-like" evidence="6">
    <location>
        <begin position="155"/>
        <end position="244"/>
    </location>
</feature>
<comment type="similarity">
    <text evidence="1">Belongs to the multicopper oxidase family.</text>
</comment>
<dbReference type="GO" id="GO:0033573">
    <property type="term" value="C:high-affinity iron permease complex"/>
    <property type="evidence" value="ECO:0007669"/>
    <property type="project" value="TreeGrafter"/>
</dbReference>
<evidence type="ECO:0000256" key="4">
    <source>
        <dbReference type="ARBA" id="ARBA00023008"/>
    </source>
</evidence>
<dbReference type="GO" id="GO:0010106">
    <property type="term" value="P:cellular response to iron ion starvation"/>
    <property type="evidence" value="ECO:0007669"/>
    <property type="project" value="TreeGrafter"/>
</dbReference>
<keyword evidence="4" id="KW-0186">Copper</keyword>
<evidence type="ECO:0000259" key="8">
    <source>
        <dbReference type="Pfam" id="PF07732"/>
    </source>
</evidence>
<evidence type="ECO:0000256" key="1">
    <source>
        <dbReference type="ARBA" id="ARBA00010609"/>
    </source>
</evidence>
<dbReference type="InterPro" id="IPR033138">
    <property type="entry name" value="Cu_oxidase_CS"/>
</dbReference>
<keyword evidence="2" id="KW-0479">Metal-binding</keyword>
<dbReference type="PROSITE" id="PS00080">
    <property type="entry name" value="MULTICOPPER_OXIDASE2"/>
    <property type="match status" value="1"/>
</dbReference>
<dbReference type="STRING" id="576137.A0A1L7XKP7"/>